<sequence length="247" mass="26192">MKTAAIWTACVLSSVAAFPLASEQEADVHAWKAPGSTDRRSPCPMVNTLANHGYLPRNGVNVSMADLIVGLGDGVHLAEAATRLVGAKALTASTTGNSSTFNLDDINKHGIIEHDGSLSRADIFTGDNYHFKPAIWAHTSSYFNESTIPISTAATARKARLAAAQAVNPEWNFTATDAQNSMIETALYLSVMANGTTGAAITGVKKWVNVLFREERLPIKEGWTRPESEITVAGLLQLVGLIAAASA</sequence>
<evidence type="ECO:0000256" key="5">
    <source>
        <dbReference type="ARBA" id="ARBA00023002"/>
    </source>
</evidence>
<proteinExistence type="inferred from homology"/>
<evidence type="ECO:0000259" key="9">
    <source>
        <dbReference type="PROSITE" id="PS51405"/>
    </source>
</evidence>
<keyword evidence="5" id="KW-0560">Oxidoreductase</keyword>
<evidence type="ECO:0000256" key="8">
    <source>
        <dbReference type="SAM" id="SignalP"/>
    </source>
</evidence>
<dbReference type="GO" id="GO:0004601">
    <property type="term" value="F:peroxidase activity"/>
    <property type="evidence" value="ECO:0007669"/>
    <property type="project" value="UniProtKB-KW"/>
</dbReference>
<organism evidence="10 11">
    <name type="scientific">Dothidotthia symphoricarpi CBS 119687</name>
    <dbReference type="NCBI Taxonomy" id="1392245"/>
    <lineage>
        <taxon>Eukaryota</taxon>
        <taxon>Fungi</taxon>
        <taxon>Dikarya</taxon>
        <taxon>Ascomycota</taxon>
        <taxon>Pezizomycotina</taxon>
        <taxon>Dothideomycetes</taxon>
        <taxon>Pleosporomycetidae</taxon>
        <taxon>Pleosporales</taxon>
        <taxon>Dothidotthiaceae</taxon>
        <taxon>Dothidotthia</taxon>
    </lineage>
</organism>
<dbReference type="InterPro" id="IPR036851">
    <property type="entry name" value="Chloroperoxidase-like_sf"/>
</dbReference>
<dbReference type="SUPFAM" id="SSF47571">
    <property type="entry name" value="Cloroperoxidase"/>
    <property type="match status" value="1"/>
</dbReference>
<dbReference type="Gene3D" id="1.10.489.10">
    <property type="entry name" value="Chloroperoxidase-like"/>
    <property type="match status" value="1"/>
</dbReference>
<keyword evidence="11" id="KW-1185">Reference proteome</keyword>
<dbReference type="PANTHER" id="PTHR33577:SF19">
    <property type="entry name" value="HEME HALOPEROXIDASE FAMILY PROFILE DOMAIN-CONTAINING PROTEIN-RELATED"/>
    <property type="match status" value="1"/>
</dbReference>
<dbReference type="GO" id="GO:0046872">
    <property type="term" value="F:metal ion binding"/>
    <property type="evidence" value="ECO:0007669"/>
    <property type="project" value="UniProtKB-KW"/>
</dbReference>
<accession>A0A6A6AJI8</accession>
<evidence type="ECO:0000313" key="10">
    <source>
        <dbReference type="EMBL" id="KAF2132109.1"/>
    </source>
</evidence>
<dbReference type="OrthoDB" id="407298at2759"/>
<gene>
    <name evidence="10" type="ORF">P153DRAFT_364542</name>
</gene>
<dbReference type="EMBL" id="ML977501">
    <property type="protein sequence ID" value="KAF2132109.1"/>
    <property type="molecule type" value="Genomic_DNA"/>
</dbReference>
<dbReference type="PROSITE" id="PS51405">
    <property type="entry name" value="HEME_HALOPEROXIDASE"/>
    <property type="match status" value="1"/>
</dbReference>
<comment type="cofactor">
    <cofactor evidence="1">
        <name>heme b</name>
        <dbReference type="ChEBI" id="CHEBI:60344"/>
    </cofactor>
</comment>
<evidence type="ECO:0000256" key="3">
    <source>
        <dbReference type="ARBA" id="ARBA00022617"/>
    </source>
</evidence>
<name>A0A6A6AJI8_9PLEO</name>
<keyword evidence="6" id="KW-0408">Iron</keyword>
<dbReference type="RefSeq" id="XP_033526496.1">
    <property type="nucleotide sequence ID" value="XM_033667628.1"/>
</dbReference>
<reference evidence="10" key="1">
    <citation type="journal article" date="2020" name="Stud. Mycol.">
        <title>101 Dothideomycetes genomes: a test case for predicting lifestyles and emergence of pathogens.</title>
        <authorList>
            <person name="Haridas S."/>
            <person name="Albert R."/>
            <person name="Binder M."/>
            <person name="Bloem J."/>
            <person name="Labutti K."/>
            <person name="Salamov A."/>
            <person name="Andreopoulos B."/>
            <person name="Baker S."/>
            <person name="Barry K."/>
            <person name="Bills G."/>
            <person name="Bluhm B."/>
            <person name="Cannon C."/>
            <person name="Castanera R."/>
            <person name="Culley D."/>
            <person name="Daum C."/>
            <person name="Ezra D."/>
            <person name="Gonzalez J."/>
            <person name="Henrissat B."/>
            <person name="Kuo A."/>
            <person name="Liang C."/>
            <person name="Lipzen A."/>
            <person name="Lutzoni F."/>
            <person name="Magnuson J."/>
            <person name="Mondo S."/>
            <person name="Nolan M."/>
            <person name="Ohm R."/>
            <person name="Pangilinan J."/>
            <person name="Park H.-J."/>
            <person name="Ramirez L."/>
            <person name="Alfaro M."/>
            <person name="Sun H."/>
            <person name="Tritt A."/>
            <person name="Yoshinaga Y."/>
            <person name="Zwiers L.-H."/>
            <person name="Turgeon B."/>
            <person name="Goodwin S."/>
            <person name="Spatafora J."/>
            <person name="Crous P."/>
            <person name="Grigoriev I."/>
        </authorList>
    </citation>
    <scope>NUCLEOTIDE SEQUENCE</scope>
    <source>
        <strain evidence="10">CBS 119687</strain>
    </source>
</reference>
<evidence type="ECO:0000256" key="7">
    <source>
        <dbReference type="ARBA" id="ARBA00025795"/>
    </source>
</evidence>
<evidence type="ECO:0000256" key="6">
    <source>
        <dbReference type="ARBA" id="ARBA00023004"/>
    </source>
</evidence>
<dbReference type="AlphaFoldDB" id="A0A6A6AJI8"/>
<keyword evidence="3" id="KW-0349">Heme</keyword>
<evidence type="ECO:0000256" key="2">
    <source>
        <dbReference type="ARBA" id="ARBA00022559"/>
    </source>
</evidence>
<keyword evidence="4" id="KW-0479">Metal-binding</keyword>
<dbReference type="Pfam" id="PF01328">
    <property type="entry name" value="Peroxidase_2"/>
    <property type="match status" value="1"/>
</dbReference>
<feature type="signal peptide" evidence="8">
    <location>
        <begin position="1"/>
        <end position="17"/>
    </location>
</feature>
<comment type="similarity">
    <text evidence="7">Belongs to the chloroperoxidase family.</text>
</comment>
<protein>
    <submittedName>
        <fullName evidence="10">Cloroperoxidase</fullName>
    </submittedName>
</protein>
<evidence type="ECO:0000313" key="11">
    <source>
        <dbReference type="Proteomes" id="UP000799771"/>
    </source>
</evidence>
<keyword evidence="8" id="KW-0732">Signal</keyword>
<feature type="chain" id="PRO_5025530188" evidence="8">
    <location>
        <begin position="18"/>
        <end position="247"/>
    </location>
</feature>
<evidence type="ECO:0000256" key="4">
    <source>
        <dbReference type="ARBA" id="ARBA00022723"/>
    </source>
</evidence>
<feature type="domain" description="Heme haloperoxidase family profile" evidence="9">
    <location>
        <begin position="27"/>
        <end position="240"/>
    </location>
</feature>
<dbReference type="GeneID" id="54408060"/>
<evidence type="ECO:0000256" key="1">
    <source>
        <dbReference type="ARBA" id="ARBA00001970"/>
    </source>
</evidence>
<keyword evidence="2 10" id="KW-0575">Peroxidase</keyword>
<dbReference type="InterPro" id="IPR000028">
    <property type="entry name" value="Chloroperoxidase"/>
</dbReference>
<dbReference type="PANTHER" id="PTHR33577">
    <property type="entry name" value="STERIGMATOCYSTIN BIOSYNTHESIS PEROXIDASE STCC-RELATED"/>
    <property type="match status" value="1"/>
</dbReference>
<dbReference type="Proteomes" id="UP000799771">
    <property type="component" value="Unassembled WGS sequence"/>
</dbReference>